<dbReference type="SUPFAM" id="SSF50447">
    <property type="entry name" value="Translation proteins"/>
    <property type="match status" value="1"/>
</dbReference>
<keyword evidence="11" id="KW-0648">Protein biosynthesis</keyword>
<dbReference type="SUPFAM" id="SSF101353">
    <property type="entry name" value="Putative anticodon-binding domain of alanyl-tRNA synthetase (AlaRS)"/>
    <property type="match status" value="1"/>
</dbReference>
<dbReference type="PRINTS" id="PR00980">
    <property type="entry name" value="TRNASYNTHALA"/>
</dbReference>
<proteinExistence type="inferred from homology"/>
<dbReference type="EMBL" id="UINC01001560">
    <property type="protein sequence ID" value="SUZ83659.1"/>
    <property type="molecule type" value="Genomic_DNA"/>
</dbReference>
<dbReference type="PROSITE" id="PS50860">
    <property type="entry name" value="AA_TRNA_LIGASE_II_ALA"/>
    <property type="match status" value="1"/>
</dbReference>
<evidence type="ECO:0000256" key="9">
    <source>
        <dbReference type="ARBA" id="ARBA00022840"/>
    </source>
</evidence>
<accession>A0A381QYG3</accession>
<feature type="non-terminal residue" evidence="15">
    <location>
        <position position="1"/>
    </location>
</feature>
<dbReference type="InterPro" id="IPR018165">
    <property type="entry name" value="Ala-tRNA-synth_IIc_core"/>
</dbReference>
<keyword evidence="5" id="KW-0436">Ligase</keyword>
<evidence type="ECO:0000256" key="10">
    <source>
        <dbReference type="ARBA" id="ARBA00022884"/>
    </source>
</evidence>
<evidence type="ECO:0000256" key="6">
    <source>
        <dbReference type="ARBA" id="ARBA00022723"/>
    </source>
</evidence>
<dbReference type="InterPro" id="IPR018164">
    <property type="entry name" value="Ala-tRNA-synth_IIc_N"/>
</dbReference>
<dbReference type="GO" id="GO:0006419">
    <property type="term" value="P:alanyl-tRNA aminoacylation"/>
    <property type="evidence" value="ECO:0007669"/>
    <property type="project" value="InterPro"/>
</dbReference>
<feature type="non-terminal residue" evidence="15">
    <location>
        <position position="850"/>
    </location>
</feature>
<dbReference type="GO" id="GO:0000049">
    <property type="term" value="F:tRNA binding"/>
    <property type="evidence" value="ECO:0007669"/>
    <property type="project" value="UniProtKB-KW"/>
</dbReference>
<evidence type="ECO:0000256" key="5">
    <source>
        <dbReference type="ARBA" id="ARBA00022598"/>
    </source>
</evidence>
<feature type="coiled-coil region" evidence="13">
    <location>
        <begin position="703"/>
        <end position="737"/>
    </location>
</feature>
<keyword evidence="4" id="KW-0820">tRNA-binding</keyword>
<dbReference type="InterPro" id="IPR012947">
    <property type="entry name" value="tRNA_SAD"/>
</dbReference>
<dbReference type="PANTHER" id="PTHR11777">
    <property type="entry name" value="ALANYL-TRNA SYNTHETASE"/>
    <property type="match status" value="1"/>
</dbReference>
<dbReference type="Pfam" id="PF01411">
    <property type="entry name" value="tRNA-synt_2c"/>
    <property type="match status" value="1"/>
</dbReference>
<keyword evidence="13" id="KW-0175">Coiled coil</keyword>
<evidence type="ECO:0000256" key="1">
    <source>
        <dbReference type="ARBA" id="ARBA00008226"/>
    </source>
</evidence>
<evidence type="ECO:0000256" key="2">
    <source>
        <dbReference type="ARBA" id="ARBA00013168"/>
    </source>
</evidence>
<dbReference type="InterPro" id="IPR045864">
    <property type="entry name" value="aa-tRNA-synth_II/BPL/LPL"/>
</dbReference>
<dbReference type="Gene3D" id="3.10.310.40">
    <property type="match status" value="1"/>
</dbReference>
<dbReference type="EC" id="6.1.1.7" evidence="2"/>
<sequence>MKSSQVRKKFIEFFKSKGHIKISSESILNNYDNDLMFTNAGMNQFKNIFLGTEDPNDLRIVNSQKCLRVSGKHNDLEEVGIDTYHHTFFEMLGNWSFGDYFKEEIIDWSIELLTDQYKINKEDLYVTVFKGSKDDNIPADEETYNYWKKFFPEEKIIYYGKKDNFWEMGDYGPCGPCSEIHIDIRSQEEKDKINARKLINKDHPHIIEIWNLVFIQYNRLNDGSLKKLSKKYVDTGMGLERLCMVLQNKSSTYDTDVFESLISEIEKISGLKYLENDKIDKAFRVISDHTRAVIISIADGQHPSNIGSGYVIRRILRRAIRFGYTYLDIKSPFIHKLVSKVSKDLQDEYPNIKDEGGVIESVIKDEESAFLKTLDQGILLLNKLIKGSKNKIIVGQDAFKLYDTYGFPIDLTSLIAAESGIKVDVKGFDENMKKQKERSKSKTKLVYHKWIIIDENRKSQFVGYDKLESNMNLIKYREVETENGINFHLVFDNTPFYGESGGQIGDTGFIESKSKDIFKIIDTIKDNDDIIHVTDTMPNNTDSTFKGVIDKERRFQIESNHTATHLLHLALKNILGNHVEQRGSMISEESFRFDFSHQSKLSTEEINKVEDYVNNLINESIDLVEDRSADYKEVIKKGAVGLFSEKYGKKVRTIKFNDSYELCGGTHVKNTKNIGGFKIISEGSQAFGIRRILATSSAKKILAENLKKKAIKKKAAIDEANKLLKKENESLNKIKVQSIKKDIIENIRLVNGVNIFLSELDLDLKSIKDLCFVVSDQIDKLFMIILSKTNERVFISCFISKEIVEEKGLDASEIVKELSPLIDGNGGGQSFFATAGGKNIAGIKSVLSES</sequence>
<dbReference type="Gene3D" id="3.30.930.10">
    <property type="entry name" value="Bira Bifunctional Protein, Domain 2"/>
    <property type="match status" value="1"/>
</dbReference>
<dbReference type="AlphaFoldDB" id="A0A381QYG3"/>
<dbReference type="Pfam" id="PF07973">
    <property type="entry name" value="tRNA_SAD"/>
    <property type="match status" value="1"/>
</dbReference>
<evidence type="ECO:0000256" key="7">
    <source>
        <dbReference type="ARBA" id="ARBA00022741"/>
    </source>
</evidence>
<dbReference type="InterPro" id="IPR018162">
    <property type="entry name" value="Ala-tRNA-ligase_IIc_anticod-bd"/>
</dbReference>
<keyword evidence="7" id="KW-0547">Nucleotide-binding</keyword>
<evidence type="ECO:0000259" key="14">
    <source>
        <dbReference type="PROSITE" id="PS50860"/>
    </source>
</evidence>
<evidence type="ECO:0000313" key="15">
    <source>
        <dbReference type="EMBL" id="SUZ83659.1"/>
    </source>
</evidence>
<dbReference type="InterPro" id="IPR023033">
    <property type="entry name" value="Ala_tRNA_ligase_euk/bac"/>
</dbReference>
<feature type="domain" description="Alanyl-transfer RNA synthetases family profile" evidence="14">
    <location>
        <begin position="1"/>
        <end position="706"/>
    </location>
</feature>
<name>A0A381QYG3_9ZZZZ</name>
<keyword evidence="12" id="KW-0030">Aminoacyl-tRNA synthetase</keyword>
<gene>
    <name evidence="15" type="ORF">METZ01_LOCUS36513</name>
</gene>
<dbReference type="Gene3D" id="3.30.980.10">
    <property type="entry name" value="Threonyl-trna Synthetase, Chain A, domain 2"/>
    <property type="match status" value="1"/>
</dbReference>
<evidence type="ECO:0000256" key="11">
    <source>
        <dbReference type="ARBA" id="ARBA00022917"/>
    </source>
</evidence>
<keyword evidence="9" id="KW-0067">ATP-binding</keyword>
<dbReference type="Gene3D" id="2.40.30.130">
    <property type="match status" value="1"/>
</dbReference>
<dbReference type="HAMAP" id="MF_00036_B">
    <property type="entry name" value="Ala_tRNA_synth_B"/>
    <property type="match status" value="1"/>
</dbReference>
<dbReference type="FunFam" id="3.30.980.10:FF:000004">
    <property type="entry name" value="Alanine--tRNA ligase, cytoplasmic"/>
    <property type="match status" value="1"/>
</dbReference>
<dbReference type="InterPro" id="IPR050058">
    <property type="entry name" value="Ala-tRNA_ligase"/>
</dbReference>
<evidence type="ECO:0000256" key="4">
    <source>
        <dbReference type="ARBA" id="ARBA00022555"/>
    </source>
</evidence>
<dbReference type="GO" id="GO:0005737">
    <property type="term" value="C:cytoplasm"/>
    <property type="evidence" value="ECO:0007669"/>
    <property type="project" value="InterPro"/>
</dbReference>
<dbReference type="GO" id="GO:0005524">
    <property type="term" value="F:ATP binding"/>
    <property type="evidence" value="ECO:0007669"/>
    <property type="project" value="UniProtKB-KW"/>
</dbReference>
<dbReference type="GO" id="GO:0004813">
    <property type="term" value="F:alanine-tRNA ligase activity"/>
    <property type="evidence" value="ECO:0007669"/>
    <property type="project" value="UniProtKB-EC"/>
</dbReference>
<organism evidence="15">
    <name type="scientific">marine metagenome</name>
    <dbReference type="NCBI Taxonomy" id="408172"/>
    <lineage>
        <taxon>unclassified sequences</taxon>
        <taxon>metagenomes</taxon>
        <taxon>ecological metagenomes</taxon>
    </lineage>
</organism>
<dbReference type="GO" id="GO:0002161">
    <property type="term" value="F:aminoacyl-tRNA deacylase activity"/>
    <property type="evidence" value="ECO:0007669"/>
    <property type="project" value="TreeGrafter"/>
</dbReference>
<dbReference type="FunFam" id="3.10.310.40:FF:000001">
    <property type="entry name" value="Alanine--tRNA ligase"/>
    <property type="match status" value="1"/>
</dbReference>
<evidence type="ECO:0000256" key="13">
    <source>
        <dbReference type="SAM" id="Coils"/>
    </source>
</evidence>
<dbReference type="InterPro" id="IPR002318">
    <property type="entry name" value="Ala-tRNA-lgiase_IIc"/>
</dbReference>
<keyword evidence="8" id="KW-0862">Zinc</keyword>
<dbReference type="FunFam" id="3.30.930.10:FF:000011">
    <property type="entry name" value="Alanine--tRNA ligase, cytoplasmic"/>
    <property type="match status" value="1"/>
</dbReference>
<dbReference type="GO" id="GO:0046872">
    <property type="term" value="F:metal ion binding"/>
    <property type="evidence" value="ECO:0007669"/>
    <property type="project" value="UniProtKB-KW"/>
</dbReference>
<evidence type="ECO:0000256" key="3">
    <source>
        <dbReference type="ARBA" id="ARBA00017959"/>
    </source>
</evidence>
<comment type="similarity">
    <text evidence="1">Belongs to the class-II aminoacyl-tRNA synthetase family.</text>
</comment>
<dbReference type="InterPro" id="IPR009000">
    <property type="entry name" value="Transl_B-barrel_sf"/>
</dbReference>
<protein>
    <recommendedName>
        <fullName evidence="3">Alanine--tRNA ligase</fullName>
        <ecNumber evidence="2">6.1.1.7</ecNumber>
    </recommendedName>
</protein>
<dbReference type="SMART" id="SM00863">
    <property type="entry name" value="tRNA_SAD"/>
    <property type="match status" value="1"/>
</dbReference>
<evidence type="ECO:0000256" key="8">
    <source>
        <dbReference type="ARBA" id="ARBA00022833"/>
    </source>
</evidence>
<keyword evidence="6" id="KW-0479">Metal-binding</keyword>
<dbReference type="NCBIfam" id="TIGR00344">
    <property type="entry name" value="alaS"/>
    <property type="match status" value="1"/>
</dbReference>
<evidence type="ECO:0000256" key="12">
    <source>
        <dbReference type="ARBA" id="ARBA00023146"/>
    </source>
</evidence>
<dbReference type="SUPFAM" id="SSF55681">
    <property type="entry name" value="Class II aaRS and biotin synthetases"/>
    <property type="match status" value="1"/>
</dbReference>
<dbReference type="InterPro" id="IPR018163">
    <property type="entry name" value="Thr/Ala-tRNA-synth_IIc_edit"/>
</dbReference>
<keyword evidence="10" id="KW-0694">RNA-binding</keyword>
<dbReference type="Gene3D" id="3.30.54.20">
    <property type="match status" value="1"/>
</dbReference>
<dbReference type="SUPFAM" id="SSF55186">
    <property type="entry name" value="ThrRS/AlaRS common domain"/>
    <property type="match status" value="1"/>
</dbReference>
<dbReference type="CDD" id="cd00673">
    <property type="entry name" value="AlaRS_core"/>
    <property type="match status" value="1"/>
</dbReference>
<reference evidence="15" key="1">
    <citation type="submission" date="2018-05" db="EMBL/GenBank/DDBJ databases">
        <authorList>
            <person name="Lanie J.A."/>
            <person name="Ng W.-L."/>
            <person name="Kazmierczak K.M."/>
            <person name="Andrzejewski T.M."/>
            <person name="Davidsen T.M."/>
            <person name="Wayne K.J."/>
            <person name="Tettelin H."/>
            <person name="Glass J.I."/>
            <person name="Rusch D."/>
            <person name="Podicherti R."/>
            <person name="Tsui H.-C.T."/>
            <person name="Winkler M.E."/>
        </authorList>
    </citation>
    <scope>NUCLEOTIDE SEQUENCE</scope>
</reference>
<dbReference type="PANTHER" id="PTHR11777:SF9">
    <property type="entry name" value="ALANINE--TRNA LIGASE, CYTOPLASMIC"/>
    <property type="match status" value="1"/>
</dbReference>